<evidence type="ECO:0000313" key="3">
    <source>
        <dbReference type="EMBL" id="MBB5634945.1"/>
    </source>
</evidence>
<dbReference type="Gene3D" id="2.60.40.1120">
    <property type="entry name" value="Carboxypeptidase-like, regulatory domain"/>
    <property type="match status" value="1"/>
</dbReference>
<dbReference type="EMBL" id="JACHCE010000001">
    <property type="protein sequence ID" value="MBB5634945.1"/>
    <property type="molecule type" value="Genomic_DNA"/>
</dbReference>
<feature type="domain" description="Outer membrane protein beta-barrel" evidence="2">
    <location>
        <begin position="486"/>
        <end position="885"/>
    </location>
</feature>
<dbReference type="Pfam" id="PF13620">
    <property type="entry name" value="CarboxypepD_reg"/>
    <property type="match status" value="1"/>
</dbReference>
<dbReference type="Pfam" id="PF14905">
    <property type="entry name" value="OMP_b-brl_3"/>
    <property type="match status" value="1"/>
</dbReference>
<dbReference type="SUPFAM" id="SSF49464">
    <property type="entry name" value="Carboxypeptidase regulatory domain-like"/>
    <property type="match status" value="1"/>
</dbReference>
<comment type="caution">
    <text evidence="3">The sequence shown here is derived from an EMBL/GenBank/DDBJ whole genome shotgun (WGS) entry which is preliminary data.</text>
</comment>
<dbReference type="AlphaFoldDB" id="A0A7W9DYW2"/>
<dbReference type="InterPro" id="IPR008969">
    <property type="entry name" value="CarboxyPept-like_regulatory"/>
</dbReference>
<organism evidence="3 4">
    <name type="scientific">Pedobacter cryoconitis</name>
    <dbReference type="NCBI Taxonomy" id="188932"/>
    <lineage>
        <taxon>Bacteria</taxon>
        <taxon>Pseudomonadati</taxon>
        <taxon>Bacteroidota</taxon>
        <taxon>Sphingobacteriia</taxon>
        <taxon>Sphingobacteriales</taxon>
        <taxon>Sphingobacteriaceae</taxon>
        <taxon>Pedobacter</taxon>
    </lineage>
</organism>
<evidence type="ECO:0000256" key="1">
    <source>
        <dbReference type="SAM" id="MobiDB-lite"/>
    </source>
</evidence>
<accession>A0A7W9DYW2</accession>
<evidence type="ECO:0000259" key="2">
    <source>
        <dbReference type="Pfam" id="PF14905"/>
    </source>
</evidence>
<dbReference type="RefSeq" id="WP_183879178.1">
    <property type="nucleotide sequence ID" value="NZ_JACHCE010000001.1"/>
</dbReference>
<proteinExistence type="predicted"/>
<name>A0A7W9DYW2_9SPHI</name>
<dbReference type="Gene3D" id="2.170.130.10">
    <property type="entry name" value="TonB-dependent receptor, plug domain"/>
    <property type="match status" value="1"/>
</dbReference>
<feature type="compositionally biased region" description="Polar residues" evidence="1">
    <location>
        <begin position="111"/>
        <end position="126"/>
    </location>
</feature>
<gene>
    <name evidence="3" type="ORF">HDE68_000830</name>
</gene>
<dbReference type="PANTHER" id="PTHR40980:SF4">
    <property type="entry name" value="TONB-DEPENDENT RECEPTOR-LIKE BETA-BARREL DOMAIN-CONTAINING PROTEIN"/>
    <property type="match status" value="1"/>
</dbReference>
<dbReference type="Proteomes" id="UP000537204">
    <property type="component" value="Unassembled WGS sequence"/>
</dbReference>
<dbReference type="InterPro" id="IPR037066">
    <property type="entry name" value="Plug_dom_sf"/>
</dbReference>
<reference evidence="3 4" key="1">
    <citation type="submission" date="2020-08" db="EMBL/GenBank/DDBJ databases">
        <title>Genomic Encyclopedia of Type Strains, Phase IV (KMG-V): Genome sequencing to study the core and pangenomes of soil and plant-associated prokaryotes.</title>
        <authorList>
            <person name="Whitman W."/>
        </authorList>
    </citation>
    <scope>NUCLEOTIDE SEQUENCE [LARGE SCALE GENOMIC DNA]</scope>
    <source>
        <strain evidence="3 4">S3M1</strain>
    </source>
</reference>
<evidence type="ECO:0000313" key="4">
    <source>
        <dbReference type="Proteomes" id="UP000537204"/>
    </source>
</evidence>
<dbReference type="SUPFAM" id="SSF56935">
    <property type="entry name" value="Porins"/>
    <property type="match status" value="1"/>
</dbReference>
<protein>
    <recommendedName>
        <fullName evidence="2">Outer membrane protein beta-barrel domain-containing protein</fullName>
    </recommendedName>
</protein>
<feature type="region of interest" description="Disordered" evidence="1">
    <location>
        <begin position="107"/>
        <end position="126"/>
    </location>
</feature>
<dbReference type="PANTHER" id="PTHR40980">
    <property type="entry name" value="PLUG DOMAIN-CONTAINING PROTEIN"/>
    <property type="match status" value="1"/>
</dbReference>
<sequence>MKRFYFCLSLLLCHYSLSYGFRKETSLFQSIPLTATVPLAEALKDLGKLYKVNFLYEQTTVNQKKVVLNKTELKGKKIEEILTGLLTPLKLGWYKIDEKNYSVYPLDKSQKSNSSNTEHNNSISNQPAIDTLTNARIIGRVMDEFKKPLEYVTLTLRRTVDSSFVMNALSDSAGRYQFAGIKMGDYKIKASVLGYIQLTTASFNLNSKDRLTIPAIALKPLSETLSEVRITASRPLVETKSDRLIMNIENSAMATGNSLQLLKSAPFVRISADNNITLQGKRTMILIDNKPVPDASLQDILQTLPSGNISKVELITQPSAKYDATYGAVINITTKKSTIEGVTGNVHAEGSMGLYGKADLNSSLTFKRKNLTLFGTAGINKSDNLFRVNTERILGNGDSPDILTSDLNRLADTKLYNFQTGADLAIDKNQTIGLLINGNSLRANGPWTTTDKFSKQGAGIDSILNTNTNFNLKLSTYTYNLNYHLTTDSGKNELSVLATFTPFRRNLFQYFPSELLNSSGEVIRTPPVYQTVNTSHINVYIAQIDYKRNLNQQWTLETGLKYQKTDSKSTVDYEINKNNQFENDPAYSNNSRLSEIIAGAYGILSKDWKNDKLQLGFRVENTRAVFKGFFNQNYFNAFPSFLYQHTFNENYNLSFSFKRAIARAPYYDLVPYTVFVNKYTIEQGNPSLKPEYDNIYTISTNIHKLNMSLSYTSAKDMIAMLPNSQDYATKITYFSRQNLSKSSDLSFNLFYPLRINSWWETQNSGNILGYTKVQGQVLGSSYLLSSVHSDFRSAQIFKLSQNIKLQVDAYFWTRYTQDLSKYSGYKNIDASLLLDIMSGKGQVRLSGNEIIFKRNDYYQNNDFGMYRSHNIYNSDSRRVNIGFTYKFGKNKFSSPEKKAGNEDALKRL</sequence>
<dbReference type="InterPro" id="IPR041700">
    <property type="entry name" value="OMP_b-brl_3"/>
</dbReference>